<keyword evidence="1 4" id="KW-0378">Hydrolase</keyword>
<evidence type="ECO:0000259" key="3">
    <source>
        <dbReference type="SMART" id="SM01027"/>
    </source>
</evidence>
<dbReference type="InterPro" id="IPR022712">
    <property type="entry name" value="Beta_Casp"/>
</dbReference>
<sequence>MTKAADTTIRFLGAAGTVTGSKYLLRCKRSHYLVDCGMFQGYKNLRQRNWRSLPIDPAQIKHVILTHAHIDHSGWLPVLCREGFNGKILATPATRDLCRYLLPDSGFIQEKDAEDANRHGWTKHRPAKPLYTKAEAEESLKSFRTVRFHEPYRTDHVEVMFRHAGHIPGAATAELNVHGMRIVFSGDLGNYNSATMPEPEPVREADYLLVESTYGNRRRNHEDAEAEIAAIVNDTVRRGGSVIIPAFAVGRTQLLLHHLNRLISSGAIPKLPVFLDSPLAINATQVFADHPDDHRLSVAEAEAACSLPQYVQDVEGSKALDRDPHPKIIIAGSGMATGGRVIHHLKVYAPDARNTILFAGYQAGGTRGAKMVAGEESVKIHGQYWPVKARVENLDMLSAHADADEIMRWLSGFERPPKLTFIVHGEPDASDALRLRIEEELGWDCVVPDHDSEHVLG</sequence>
<dbReference type="EMBL" id="QUZK01000036">
    <property type="protein sequence ID" value="RFF30332.1"/>
    <property type="molecule type" value="Genomic_DNA"/>
</dbReference>
<evidence type="ECO:0000256" key="1">
    <source>
        <dbReference type="ARBA" id="ARBA00022801"/>
    </source>
</evidence>
<proteinExistence type="predicted"/>
<dbReference type="RefSeq" id="WP_116650699.1">
    <property type="nucleotide sequence ID" value="NZ_QUZK01000036.1"/>
</dbReference>
<dbReference type="SUPFAM" id="SSF56281">
    <property type="entry name" value="Metallo-hydrolase/oxidoreductase"/>
    <property type="match status" value="1"/>
</dbReference>
<dbReference type="GO" id="GO:0004521">
    <property type="term" value="F:RNA endonuclease activity"/>
    <property type="evidence" value="ECO:0007669"/>
    <property type="project" value="TreeGrafter"/>
</dbReference>
<dbReference type="InterPro" id="IPR011108">
    <property type="entry name" value="RMMBL"/>
</dbReference>
<protein>
    <submittedName>
        <fullName evidence="4">MBL fold metallo-hydrolase</fullName>
    </submittedName>
</protein>
<feature type="domain" description="Beta-Casp" evidence="3">
    <location>
        <begin position="252"/>
        <end position="371"/>
    </location>
</feature>
<dbReference type="Pfam" id="PF00753">
    <property type="entry name" value="Lactamase_B"/>
    <property type="match status" value="1"/>
</dbReference>
<gene>
    <name evidence="4" type="ORF">DZC52_08440</name>
</gene>
<keyword evidence="5" id="KW-1185">Reference proteome</keyword>
<dbReference type="Gene3D" id="3.40.50.10890">
    <property type="match status" value="1"/>
</dbReference>
<dbReference type="InterPro" id="IPR036866">
    <property type="entry name" value="RibonucZ/Hydroxyglut_hydro"/>
</dbReference>
<dbReference type="Pfam" id="PF10996">
    <property type="entry name" value="Beta-Casp"/>
    <property type="match status" value="1"/>
</dbReference>
<organism evidence="4 5">
    <name type="scientific">Wenzhouxiangella sediminis</name>
    <dbReference type="NCBI Taxonomy" id="1792836"/>
    <lineage>
        <taxon>Bacteria</taxon>
        <taxon>Pseudomonadati</taxon>
        <taxon>Pseudomonadota</taxon>
        <taxon>Gammaproteobacteria</taxon>
        <taxon>Chromatiales</taxon>
        <taxon>Wenzhouxiangellaceae</taxon>
        <taxon>Wenzhouxiangella</taxon>
    </lineage>
</organism>
<dbReference type="GO" id="GO:0016787">
    <property type="term" value="F:hydrolase activity"/>
    <property type="evidence" value="ECO:0007669"/>
    <property type="project" value="UniProtKB-KW"/>
</dbReference>
<evidence type="ECO:0000313" key="5">
    <source>
        <dbReference type="Proteomes" id="UP000260351"/>
    </source>
</evidence>
<reference evidence="4 5" key="1">
    <citation type="submission" date="2018-08" db="EMBL/GenBank/DDBJ databases">
        <title>Wenzhouxiangella salilacus sp. nov., a novel bacterium isolated from a saline lake in Xinjiang Province, China.</title>
        <authorList>
            <person name="Han S."/>
        </authorList>
    </citation>
    <scope>NUCLEOTIDE SEQUENCE [LARGE SCALE GENOMIC DNA]</scope>
    <source>
        <strain evidence="4 5">XDB06</strain>
    </source>
</reference>
<dbReference type="Proteomes" id="UP000260351">
    <property type="component" value="Unassembled WGS sequence"/>
</dbReference>
<dbReference type="SMART" id="SM00849">
    <property type="entry name" value="Lactamase_B"/>
    <property type="match status" value="1"/>
</dbReference>
<accession>A0A3E1K8D2</accession>
<evidence type="ECO:0000259" key="2">
    <source>
        <dbReference type="SMART" id="SM00849"/>
    </source>
</evidence>
<dbReference type="AlphaFoldDB" id="A0A3E1K8D2"/>
<dbReference type="PANTHER" id="PTHR11203:SF37">
    <property type="entry name" value="INTEGRATOR COMPLEX SUBUNIT 11"/>
    <property type="match status" value="1"/>
</dbReference>
<dbReference type="InterPro" id="IPR001279">
    <property type="entry name" value="Metallo-B-lactamas"/>
</dbReference>
<comment type="caution">
    <text evidence="4">The sequence shown here is derived from an EMBL/GenBank/DDBJ whole genome shotgun (WGS) entry which is preliminary data.</text>
</comment>
<feature type="domain" description="Metallo-beta-lactamase" evidence="2">
    <location>
        <begin position="19"/>
        <end position="240"/>
    </location>
</feature>
<dbReference type="Gene3D" id="3.60.15.10">
    <property type="entry name" value="Ribonuclease Z/Hydroxyacylglutathione hydrolase-like"/>
    <property type="match status" value="1"/>
</dbReference>
<name>A0A3E1K8D2_9GAMM</name>
<dbReference type="PANTHER" id="PTHR11203">
    <property type="entry name" value="CLEAVAGE AND POLYADENYLATION SPECIFICITY FACTOR FAMILY MEMBER"/>
    <property type="match status" value="1"/>
</dbReference>
<dbReference type="InterPro" id="IPR050698">
    <property type="entry name" value="MBL"/>
</dbReference>
<dbReference type="Pfam" id="PF07521">
    <property type="entry name" value="RMMBL"/>
    <property type="match status" value="1"/>
</dbReference>
<dbReference type="OrthoDB" id="9803916at2"/>
<dbReference type="CDD" id="cd16295">
    <property type="entry name" value="TTHA0252-CPSF-like_MBL-fold"/>
    <property type="match status" value="1"/>
</dbReference>
<dbReference type="SMART" id="SM01027">
    <property type="entry name" value="Beta-Casp"/>
    <property type="match status" value="1"/>
</dbReference>
<evidence type="ECO:0000313" key="4">
    <source>
        <dbReference type="EMBL" id="RFF30332.1"/>
    </source>
</evidence>